<dbReference type="EMBL" id="LBVV01000028">
    <property type="protein sequence ID" value="KKQ93068.1"/>
    <property type="molecule type" value="Genomic_DNA"/>
</dbReference>
<dbReference type="InterPro" id="IPR025857">
    <property type="entry name" value="MacB_PCD"/>
</dbReference>
<gene>
    <name evidence="10" type="ORF">UT18_C0028G0011</name>
</gene>
<keyword evidence="4 7" id="KW-1133">Transmembrane helix</keyword>
<evidence type="ECO:0000256" key="5">
    <source>
        <dbReference type="ARBA" id="ARBA00023136"/>
    </source>
</evidence>
<sequence>MKISQIFFLSLKNLADRKIRSILTISGVCIGFGFIVYLLSLGYGVEKLTTDQISSPDTLSIFEISLSEDGESRAIDDKNIAEIGNINNVEHVEAAAILPASINVGPVKNDTIVKAYTRKFFELEELKIINGRLFIEDDSREVLITKGLQKILNISDNESFFPALDVKIMTNLALSPTNESDDLILIKSLKVVGIIEDDSPSVIVPFKTVRSSIDLVNYNVARVKVIDANNLTETRRQVEKLGFSTNYIGDTVSQIKSFFNIFRFILMGFGIIAMIVALLGMFNTLTVSLLERTQEIGVMKSLGAKRKTIWWLFISESLIIGFLGGVLGIIMGNIAGKATNTIFNFYALQNGGRAVDFFYTPIYLVLVMLILSILVGLITGLYPAKRAVKIKLLDAIKYE</sequence>
<dbReference type="STRING" id="1618345.UT18_C0028G0011"/>
<feature type="domain" description="ABC3 transporter permease C-terminal" evidence="8">
    <location>
        <begin position="268"/>
        <end position="391"/>
    </location>
</feature>
<feature type="transmembrane region" description="Helical" evidence="7">
    <location>
        <begin position="310"/>
        <end position="335"/>
    </location>
</feature>
<dbReference type="InterPro" id="IPR050250">
    <property type="entry name" value="Macrolide_Exporter_MacB"/>
</dbReference>
<comment type="similarity">
    <text evidence="6">Belongs to the ABC-4 integral membrane protein family.</text>
</comment>
<feature type="transmembrane region" description="Helical" evidence="7">
    <location>
        <begin position="362"/>
        <end position="382"/>
    </location>
</feature>
<evidence type="ECO:0000313" key="10">
    <source>
        <dbReference type="EMBL" id="KKQ93068.1"/>
    </source>
</evidence>
<dbReference type="Proteomes" id="UP000034207">
    <property type="component" value="Unassembled WGS sequence"/>
</dbReference>
<evidence type="ECO:0000256" key="4">
    <source>
        <dbReference type="ARBA" id="ARBA00022989"/>
    </source>
</evidence>
<comment type="subcellular location">
    <subcellularLocation>
        <location evidence="1">Cell membrane</location>
        <topology evidence="1">Multi-pass membrane protein</topology>
    </subcellularLocation>
</comment>
<feature type="domain" description="MacB-like periplasmic core" evidence="9">
    <location>
        <begin position="21"/>
        <end position="240"/>
    </location>
</feature>
<evidence type="ECO:0000259" key="9">
    <source>
        <dbReference type="Pfam" id="PF12704"/>
    </source>
</evidence>
<organism evidence="10 11">
    <name type="scientific">candidate division CPR2 bacterium GW2011_GWC2_39_10</name>
    <dbReference type="NCBI Taxonomy" id="1618345"/>
    <lineage>
        <taxon>Bacteria</taxon>
        <taxon>Bacteria division CPR2</taxon>
    </lineage>
</organism>
<keyword evidence="5 7" id="KW-0472">Membrane</keyword>
<evidence type="ECO:0000256" key="2">
    <source>
        <dbReference type="ARBA" id="ARBA00022475"/>
    </source>
</evidence>
<name>A0A0G0LMC3_UNCC2</name>
<protein>
    <submittedName>
        <fullName evidence="10">Uncharacterized protein</fullName>
    </submittedName>
</protein>
<dbReference type="InterPro" id="IPR003838">
    <property type="entry name" value="ABC3_permease_C"/>
</dbReference>
<proteinExistence type="inferred from homology"/>
<keyword evidence="3 7" id="KW-0812">Transmembrane</keyword>
<feature type="transmembrane region" description="Helical" evidence="7">
    <location>
        <begin position="21"/>
        <end position="45"/>
    </location>
</feature>
<evidence type="ECO:0000256" key="7">
    <source>
        <dbReference type="SAM" id="Phobius"/>
    </source>
</evidence>
<feature type="transmembrane region" description="Helical" evidence="7">
    <location>
        <begin position="264"/>
        <end position="290"/>
    </location>
</feature>
<evidence type="ECO:0000256" key="3">
    <source>
        <dbReference type="ARBA" id="ARBA00022692"/>
    </source>
</evidence>
<dbReference type="PANTHER" id="PTHR30572:SF4">
    <property type="entry name" value="ABC TRANSPORTER PERMEASE YTRF"/>
    <property type="match status" value="1"/>
</dbReference>
<dbReference type="AlphaFoldDB" id="A0A0G0LMC3"/>
<evidence type="ECO:0000313" key="11">
    <source>
        <dbReference type="Proteomes" id="UP000034207"/>
    </source>
</evidence>
<evidence type="ECO:0000256" key="1">
    <source>
        <dbReference type="ARBA" id="ARBA00004651"/>
    </source>
</evidence>
<evidence type="ECO:0000256" key="6">
    <source>
        <dbReference type="ARBA" id="ARBA00038076"/>
    </source>
</evidence>
<reference evidence="10" key="1">
    <citation type="journal article" date="2015" name="Nature">
        <title>rRNA introns, odd ribosomes, and small enigmatic genomes across a large radiation of phyla.</title>
        <authorList>
            <person name="Brown C.T."/>
            <person name="Hug L.A."/>
            <person name="Thomas B.C."/>
            <person name="Sharon I."/>
            <person name="Castelle C.J."/>
            <person name="Singh A."/>
            <person name="Wilkins M.J."/>
            <person name="Williams K.H."/>
            <person name="Banfield J.F."/>
        </authorList>
    </citation>
    <scope>NUCLEOTIDE SEQUENCE [LARGE SCALE GENOMIC DNA]</scope>
</reference>
<dbReference type="Pfam" id="PF12704">
    <property type="entry name" value="MacB_PCD"/>
    <property type="match status" value="1"/>
</dbReference>
<accession>A0A0G0LMC3</accession>
<dbReference type="GO" id="GO:0022857">
    <property type="term" value="F:transmembrane transporter activity"/>
    <property type="evidence" value="ECO:0007669"/>
    <property type="project" value="TreeGrafter"/>
</dbReference>
<dbReference type="GO" id="GO:0005886">
    <property type="term" value="C:plasma membrane"/>
    <property type="evidence" value="ECO:0007669"/>
    <property type="project" value="UniProtKB-SubCell"/>
</dbReference>
<dbReference type="PANTHER" id="PTHR30572">
    <property type="entry name" value="MEMBRANE COMPONENT OF TRANSPORTER-RELATED"/>
    <property type="match status" value="1"/>
</dbReference>
<evidence type="ECO:0000259" key="8">
    <source>
        <dbReference type="Pfam" id="PF02687"/>
    </source>
</evidence>
<comment type="caution">
    <text evidence="10">The sequence shown here is derived from an EMBL/GenBank/DDBJ whole genome shotgun (WGS) entry which is preliminary data.</text>
</comment>
<keyword evidence="2" id="KW-1003">Cell membrane</keyword>
<dbReference type="Pfam" id="PF02687">
    <property type="entry name" value="FtsX"/>
    <property type="match status" value="1"/>
</dbReference>